<comment type="similarity">
    <text evidence="2">Belongs to the tRNA pseudouridine synthase TruA family.</text>
</comment>
<feature type="compositionally biased region" description="Basic residues" evidence="10">
    <location>
        <begin position="746"/>
        <end position="758"/>
    </location>
</feature>
<dbReference type="GO" id="GO:0003755">
    <property type="term" value="F:peptidyl-prolyl cis-trans isomerase activity"/>
    <property type="evidence" value="ECO:0007669"/>
    <property type="project" value="UniProtKB-KW"/>
</dbReference>
<dbReference type="EMBL" id="BPLF01000002">
    <property type="protein sequence ID" value="GIX62409.1"/>
    <property type="molecule type" value="Genomic_DNA"/>
</dbReference>
<evidence type="ECO:0000256" key="6">
    <source>
        <dbReference type="ARBA" id="ARBA00023235"/>
    </source>
</evidence>
<dbReference type="Pfam" id="PF00160">
    <property type="entry name" value="Pro_isomerase"/>
    <property type="match status" value="1"/>
</dbReference>
<dbReference type="GO" id="GO:1990481">
    <property type="term" value="P:mRNA pseudouridine synthesis"/>
    <property type="evidence" value="ECO:0007669"/>
    <property type="project" value="TreeGrafter"/>
</dbReference>
<comment type="catalytic activity">
    <reaction evidence="7">
        <text>a uridine in tRNA = a pseudouridine in tRNA</text>
        <dbReference type="Rhea" id="RHEA:54572"/>
        <dbReference type="Rhea" id="RHEA-COMP:13339"/>
        <dbReference type="Rhea" id="RHEA-COMP:13934"/>
        <dbReference type="ChEBI" id="CHEBI:65314"/>
        <dbReference type="ChEBI" id="CHEBI:65315"/>
    </reaction>
</comment>
<dbReference type="GO" id="GO:0005634">
    <property type="term" value="C:nucleus"/>
    <property type="evidence" value="ECO:0007669"/>
    <property type="project" value="TreeGrafter"/>
</dbReference>
<evidence type="ECO:0000256" key="3">
    <source>
        <dbReference type="ARBA" id="ARBA00013194"/>
    </source>
</evidence>
<gene>
    <name evidence="12" type="ORF">BcabD6B2_18440</name>
</gene>
<feature type="binding site" evidence="9">
    <location>
        <position position="187"/>
    </location>
    <ligand>
        <name>substrate</name>
    </ligand>
</feature>
<dbReference type="RefSeq" id="XP_067714478.1">
    <property type="nucleotide sequence ID" value="XM_067858377.1"/>
</dbReference>
<comment type="catalytic activity">
    <reaction evidence="1">
        <text>[protein]-peptidylproline (omega=180) = [protein]-peptidylproline (omega=0)</text>
        <dbReference type="Rhea" id="RHEA:16237"/>
        <dbReference type="Rhea" id="RHEA-COMP:10747"/>
        <dbReference type="Rhea" id="RHEA-COMP:10748"/>
        <dbReference type="ChEBI" id="CHEBI:83833"/>
        <dbReference type="ChEBI" id="CHEBI:83834"/>
        <dbReference type="EC" id="5.2.1.8"/>
    </reaction>
</comment>
<dbReference type="FunFam" id="2.40.100.10:FF:000025">
    <property type="entry name" value="Peptidyl-prolyl cis-trans isomerase CYP19-2"/>
    <property type="match status" value="1"/>
</dbReference>
<protein>
    <recommendedName>
        <fullName evidence="3">peptidylprolyl isomerase</fullName>
        <ecNumber evidence="3">5.2.1.8</ecNumber>
    </recommendedName>
</protein>
<evidence type="ECO:0000313" key="13">
    <source>
        <dbReference type="Proteomes" id="UP001497744"/>
    </source>
</evidence>
<dbReference type="GO" id="GO:0009982">
    <property type="term" value="F:pseudouridine synthase activity"/>
    <property type="evidence" value="ECO:0007669"/>
    <property type="project" value="InterPro"/>
</dbReference>
<evidence type="ECO:0000259" key="11">
    <source>
        <dbReference type="PROSITE" id="PS50072"/>
    </source>
</evidence>
<dbReference type="InterPro" id="IPR020103">
    <property type="entry name" value="PsdUridine_synth_cat_dom_sf"/>
</dbReference>
<dbReference type="InterPro" id="IPR001406">
    <property type="entry name" value="PsdUridine_synth_TruA"/>
</dbReference>
<evidence type="ECO:0000256" key="2">
    <source>
        <dbReference type="ARBA" id="ARBA00009375"/>
    </source>
</evidence>
<dbReference type="Pfam" id="PF01416">
    <property type="entry name" value="PseudoU_synth_1"/>
    <property type="match status" value="1"/>
</dbReference>
<keyword evidence="4" id="KW-0819">tRNA processing</keyword>
<comment type="caution">
    <text evidence="12">The sequence shown here is derived from an EMBL/GenBank/DDBJ whole genome shotgun (WGS) entry which is preliminary data.</text>
</comment>
<evidence type="ECO:0000256" key="4">
    <source>
        <dbReference type="ARBA" id="ARBA00022694"/>
    </source>
</evidence>
<dbReference type="Gene3D" id="3.30.70.580">
    <property type="entry name" value="Pseudouridine synthase I, catalytic domain, N-terminal subdomain"/>
    <property type="match status" value="1"/>
</dbReference>
<feature type="compositionally biased region" description="Polar residues" evidence="10">
    <location>
        <begin position="27"/>
        <end position="36"/>
    </location>
</feature>
<dbReference type="SUPFAM" id="SSF50891">
    <property type="entry name" value="Cyclophilin-like"/>
    <property type="match status" value="1"/>
</dbReference>
<feature type="region of interest" description="Disordered" evidence="10">
    <location>
        <begin position="1"/>
        <end position="50"/>
    </location>
</feature>
<proteinExistence type="inferred from homology"/>
<accession>A0AAV4LR10</accession>
<dbReference type="GO" id="GO:0031119">
    <property type="term" value="P:tRNA pseudouridine synthesis"/>
    <property type="evidence" value="ECO:0007669"/>
    <property type="project" value="InterPro"/>
</dbReference>
<feature type="region of interest" description="Disordered" evidence="10">
    <location>
        <begin position="1441"/>
        <end position="1462"/>
    </location>
</feature>
<dbReference type="InterPro" id="IPR002130">
    <property type="entry name" value="Cyclophilin-type_PPIase_dom"/>
</dbReference>
<dbReference type="InterPro" id="IPR029000">
    <property type="entry name" value="Cyclophilin-like_dom_sf"/>
</dbReference>
<dbReference type="InterPro" id="IPR041708">
    <property type="entry name" value="PUS1/PUS2-like"/>
</dbReference>
<evidence type="ECO:0000256" key="9">
    <source>
        <dbReference type="PIRSR" id="PIRSR641708-2"/>
    </source>
</evidence>
<feature type="region of interest" description="Disordered" evidence="10">
    <location>
        <begin position="383"/>
        <end position="402"/>
    </location>
</feature>
<feature type="active site" description="Nucleophile" evidence="8">
    <location>
        <position position="120"/>
    </location>
</feature>
<evidence type="ECO:0000256" key="8">
    <source>
        <dbReference type="PIRSR" id="PIRSR641708-1"/>
    </source>
</evidence>
<dbReference type="Gene3D" id="2.40.100.10">
    <property type="entry name" value="Cyclophilin-like"/>
    <property type="match status" value="1"/>
</dbReference>
<dbReference type="Gene3D" id="3.30.70.660">
    <property type="entry name" value="Pseudouridine synthase I, catalytic domain, C-terminal subdomain"/>
    <property type="match status" value="1"/>
</dbReference>
<keyword evidence="6" id="KW-0413">Isomerase</keyword>
<evidence type="ECO:0000256" key="5">
    <source>
        <dbReference type="ARBA" id="ARBA00023110"/>
    </source>
</evidence>
<dbReference type="CDD" id="cd02568">
    <property type="entry name" value="PseudoU_synth_PUS1_PUS2"/>
    <property type="match status" value="1"/>
</dbReference>
<evidence type="ECO:0000256" key="10">
    <source>
        <dbReference type="SAM" id="MobiDB-lite"/>
    </source>
</evidence>
<dbReference type="PROSITE" id="PS50072">
    <property type="entry name" value="CSA_PPIASE_2"/>
    <property type="match status" value="1"/>
</dbReference>
<dbReference type="GeneID" id="94193890"/>
<sequence length="1505" mass="166331">MSRCKRRFGGSRTARSADQPSKRNRSEPSFTENATVASDAGSGDEASGPRVHVPKTKYAIAFGYLGTAYHGFQIQSTPDEAQVDTVEGRMLEALFAAGAIHESHRNVMAKLQLSKASRTDKGVHAACTYIGGRFELSHLSSGEPDVSREVALTAKLNDILPQDIRCFQILRVTRGFCARAMCSKRKYEYVLPTWLLRRRYVLDSAFKQERFAQLSDQMASHLETSDHVSCVRYGRSDGYDGTTEEREADLNPQQLLESILGSYCGSHDFKNFTPRQKGMEHTTQRFIHEVKVERRELPDGDAVSVVITGQSFLYNQIRKMLSLAYEVYLGTAPTHAIKFALSRRHAVQTAIAPAEGLFLHHDRQEPLLPGEFGLLRRRGCAYRRRRRRGTAPGRRPRPGSQLQRLAPSIYIMTAGAKEAPEKGDKPLGGPPYLTDFMTNPANPVVFIDVQVGAHPLGTSTVLRQHDAPGRLKIELFADKVPRTAENFRQLCTGEFKHNAVPAGYKGTIFHKIVAECMVQGGDFVKGDGTGSLSIYGHSFADENFALKHTRCGVLSMANSGPNSNGCMFNIVTRPCDWMDGRNVVFGCLVDDESILTLRKMESITVGENFRPKLPPPNFPPLPHLELTVEPPLGHAVELVPLLDRRGDALLDVLHRALLEGVGAAPRPRLPAEVLVGGEAAAVGVQPRPGSGPPCDCPLLLRHLAHYLLLEGVEIHVNTPPELRPVARSVVRPNRRRPLPRRTTAPKGHRGGSHRRRRGLSKVERILRVHPTPLLIARSLTGAPTGRLVKIQQIVSPAPYRSLQPNQRRHAVSIRLLPHPADVLAHVYQVQRWRSSCLLRLPRTQLRVQLRRVPLRHRRRVVVRLLRQSALLEVRLGPRVPAVRHADELLPRELVHVRGPDEGDVRPELAVAARAVQAQVHGEGEGYPGRIARVAVDAHCVFGLGAQLLEDPVPRLVRDESAGVDLEAPDAKVLHAGGVGPPLRGEGQARRLHRGRAARVGARRVALEGRPPFRQHVQQHSEAPDVAGARQRLLAQLGRLERAELRRVGRPAPGRAHVVEVGYLGDDLAVRQPVDRHRVHVQPRHHQAPLVEVGHRRQQVPHDALEHRLREGLGVAAVVELLEVHGVVKVHQNVKQPRVLQNLHHADEVLVAALAQLLVQLRRAVVPRYQLHAEHAARLLLDAVVHLVGDPRFPDADQPVVDGVHVAHVAPPDRRRGRERIRNASNGRQRLVLGVIRDRARPEARVLLGRVDGAHDLLLRGHSPLVRIPRGRRVADDLHHRARVLDAALGHLLSTLGRGLVARLLLVHRRQQLGPPLHPQTLDQLDPERHLLLPRALVAQGRRGRPLRRPAPAPPAGGARDRLHVPAQALAADVAALLGLHRALQIPQVQHALKHAVQVVHHEPRPRPRPRDLRAPAVVAVPRRGVLVGGCLCDVPNVKRAVPQQTPTPPAAGTQRRRRLGHRGLQGVAPDRARGRVPIRRPRFVQAVADDGGGVLGRGSLRPDAL</sequence>
<feature type="compositionally biased region" description="Basic residues" evidence="10">
    <location>
        <begin position="383"/>
        <end position="397"/>
    </location>
</feature>
<feature type="domain" description="PPIase cyclophilin-type" evidence="11">
    <location>
        <begin position="469"/>
        <end position="614"/>
    </location>
</feature>
<evidence type="ECO:0000256" key="7">
    <source>
        <dbReference type="ARBA" id="ARBA00036943"/>
    </source>
</evidence>
<dbReference type="InterPro" id="IPR020097">
    <property type="entry name" value="PsdUridine_synth_TruA_a/b_dom"/>
</dbReference>
<dbReference type="SUPFAM" id="SSF55120">
    <property type="entry name" value="Pseudouridine synthase"/>
    <property type="match status" value="1"/>
</dbReference>
<dbReference type="InterPro" id="IPR020095">
    <property type="entry name" value="PsdUridine_synth_TruA_C"/>
</dbReference>
<reference evidence="12 13" key="1">
    <citation type="submission" date="2021-06" db="EMBL/GenBank/DDBJ databases">
        <title>Genome sequence of Babesia caballi.</title>
        <authorList>
            <person name="Yamagishi J."/>
            <person name="Kidaka T."/>
            <person name="Ochi A."/>
        </authorList>
    </citation>
    <scope>NUCLEOTIDE SEQUENCE [LARGE SCALE GENOMIC DNA]</scope>
    <source>
        <strain evidence="12">USDA-D6B2</strain>
    </source>
</reference>
<name>A0AAV4LR10_BABCB</name>
<dbReference type="GO" id="GO:0003723">
    <property type="term" value="F:RNA binding"/>
    <property type="evidence" value="ECO:0007669"/>
    <property type="project" value="InterPro"/>
</dbReference>
<keyword evidence="5" id="KW-0697">Rotamase</keyword>
<evidence type="ECO:0000313" key="12">
    <source>
        <dbReference type="EMBL" id="GIX62409.1"/>
    </source>
</evidence>
<dbReference type="PANTHER" id="PTHR11142">
    <property type="entry name" value="PSEUDOURIDYLATE SYNTHASE"/>
    <property type="match status" value="1"/>
</dbReference>
<feature type="region of interest" description="Disordered" evidence="10">
    <location>
        <begin position="1340"/>
        <end position="1359"/>
    </location>
</feature>
<organism evidence="12 13">
    <name type="scientific">Babesia caballi</name>
    <dbReference type="NCBI Taxonomy" id="5871"/>
    <lineage>
        <taxon>Eukaryota</taxon>
        <taxon>Sar</taxon>
        <taxon>Alveolata</taxon>
        <taxon>Apicomplexa</taxon>
        <taxon>Aconoidasida</taxon>
        <taxon>Piroplasmida</taxon>
        <taxon>Babesiidae</taxon>
        <taxon>Babesia</taxon>
    </lineage>
</organism>
<dbReference type="PANTHER" id="PTHR11142:SF4">
    <property type="entry name" value="PSEUDOURIDYLATE SYNTHASE 1 HOMOLOG"/>
    <property type="match status" value="1"/>
</dbReference>
<dbReference type="FunFam" id="3.30.70.580:FF:000002">
    <property type="entry name" value="tRNA pseudouridine synthase"/>
    <property type="match status" value="1"/>
</dbReference>
<evidence type="ECO:0000256" key="1">
    <source>
        <dbReference type="ARBA" id="ARBA00000971"/>
    </source>
</evidence>
<dbReference type="InterPro" id="IPR020094">
    <property type="entry name" value="TruA/RsuA/RluB/E/F_N"/>
</dbReference>
<dbReference type="PRINTS" id="PR00153">
    <property type="entry name" value="CSAPPISMRASE"/>
</dbReference>
<dbReference type="Proteomes" id="UP001497744">
    <property type="component" value="Unassembled WGS sequence"/>
</dbReference>
<dbReference type="EC" id="5.2.1.8" evidence="3"/>
<feature type="region of interest" description="Disordered" evidence="10">
    <location>
        <begin position="732"/>
        <end position="758"/>
    </location>
</feature>
<keyword evidence="13" id="KW-1185">Reference proteome</keyword>